<evidence type="ECO:0000313" key="2">
    <source>
        <dbReference type="Proteomes" id="UP000000457"/>
    </source>
</evidence>
<dbReference type="OrthoDB" id="11844at10239"/>
<evidence type="ECO:0000313" key="1">
    <source>
        <dbReference type="EMBL" id="AFC21934.1"/>
    </source>
</evidence>
<organism evidence="1 2">
    <name type="scientific">Cronobacter phage vB_CsaM_GAP32</name>
    <dbReference type="NCBI Taxonomy" id="1141136"/>
    <lineage>
        <taxon>Viruses</taxon>
        <taxon>Duplodnaviria</taxon>
        <taxon>Heunggongvirae</taxon>
        <taxon>Uroviricota</taxon>
        <taxon>Caudoviricetes</taxon>
        <taxon>Mimasvirus</taxon>
        <taxon>Mimasvirus GAP32</taxon>
    </lineage>
</organism>
<accession>K4FB91</accession>
<reference evidence="1 2" key="1">
    <citation type="journal article" date="2014" name="Virology">
        <title>Supersize me: Cronobacter sakazakii phage GAP32.</title>
        <authorList>
            <person name="Abbasifar R."/>
            <person name="Griffiths M.W."/>
            <person name="Sabour P.M."/>
            <person name="Ackermann H.-W."/>
            <person name="Vandersteegen K."/>
            <person name="Lavigne R."/>
            <person name="Noben J.-P."/>
            <person name="Villa A.A."/>
            <person name="Abbasifar A."/>
            <person name="Nash J.H.E."/>
            <person name="Kropinski A.M."/>
        </authorList>
    </citation>
    <scope>NUCLEOTIDE SEQUENCE [LARGE SCALE GENOMIC DNA]</scope>
    <source>
        <strain evidence="1">GAP-32</strain>
    </source>
</reference>
<dbReference type="Proteomes" id="UP000000457">
    <property type="component" value="Segment"/>
</dbReference>
<dbReference type="RefSeq" id="YP_006987589.1">
    <property type="nucleotide sequence ID" value="NC_019401.1"/>
</dbReference>
<gene>
    <name evidence="1" type="ORF">GAP32_476</name>
</gene>
<protein>
    <submittedName>
        <fullName evidence="1">Uncharacterized protein</fullName>
    </submittedName>
</protein>
<sequence>MTRLVIREDKMKIRLHQDEAESFMAKAAAKAEKYNKLAPGNQSPYGFNHAHSHLVGMAAEHASWILFNEIEALTGTHLNIDPAYQDDRREGECDLYVAGMRIEVKGIKYGSWLRFGPCISARQLPKIKKKADIVLWALYNERVQEFTFEGYNFVHEIETLETVLTGAEGRPKIENYPVMSIIKPLQDLKLAS</sequence>
<dbReference type="EMBL" id="JN882285">
    <property type="protein sequence ID" value="AFC21934.1"/>
    <property type="molecule type" value="Genomic_DNA"/>
</dbReference>
<dbReference type="GeneID" id="13994225"/>
<keyword evidence="2" id="KW-1185">Reference proteome</keyword>
<dbReference type="KEGG" id="vg:13994225"/>
<name>K4FB91_9CAUD</name>
<proteinExistence type="predicted"/>